<dbReference type="GO" id="GO:0030234">
    <property type="term" value="F:enzyme regulator activity"/>
    <property type="evidence" value="ECO:0007669"/>
    <property type="project" value="InterPro"/>
</dbReference>
<keyword evidence="2 5" id="KW-0647">Proteasome</keyword>
<dbReference type="Pfam" id="PF08375">
    <property type="entry name" value="Rpn3_C"/>
    <property type="match status" value="1"/>
</dbReference>
<dbReference type="InterPro" id="IPR036390">
    <property type="entry name" value="WH_DNA-bd_sf"/>
</dbReference>
<protein>
    <recommendedName>
        <fullName evidence="3">26S proteasome regulatory subunit RPN3</fullName>
    </recommendedName>
</protein>
<evidence type="ECO:0000256" key="2">
    <source>
        <dbReference type="ARBA" id="ARBA00022942"/>
    </source>
</evidence>
<dbReference type="InterPro" id="IPR057985">
    <property type="entry name" value="TPR_PSMD3_N"/>
</dbReference>
<dbReference type="Gene3D" id="1.25.40.570">
    <property type="match status" value="1"/>
</dbReference>
<dbReference type="InterPro" id="IPR013586">
    <property type="entry name" value="PSMD3_C"/>
</dbReference>
<evidence type="ECO:0000256" key="1">
    <source>
        <dbReference type="ARBA" id="ARBA00007912"/>
    </source>
</evidence>
<dbReference type="Proteomes" id="UP000268162">
    <property type="component" value="Unassembled WGS sequence"/>
</dbReference>
<reference evidence="6" key="1">
    <citation type="journal article" date="2018" name="Nat. Microbiol.">
        <title>Leveraging single-cell genomics to expand the fungal tree of life.</title>
        <authorList>
            <person name="Ahrendt S.R."/>
            <person name="Quandt C.A."/>
            <person name="Ciobanu D."/>
            <person name="Clum A."/>
            <person name="Salamov A."/>
            <person name="Andreopoulos B."/>
            <person name="Cheng J.F."/>
            <person name="Woyke T."/>
            <person name="Pelin A."/>
            <person name="Henrissat B."/>
            <person name="Reynolds N.K."/>
            <person name="Benny G.L."/>
            <person name="Smith M.E."/>
            <person name="James T.Y."/>
            <person name="Grigoriev I.V."/>
        </authorList>
    </citation>
    <scope>NUCLEOTIDE SEQUENCE [LARGE SCALE GENOMIC DNA]</scope>
    <source>
        <strain evidence="6">RSA 468</strain>
    </source>
</reference>
<evidence type="ECO:0000259" key="4">
    <source>
        <dbReference type="PROSITE" id="PS50250"/>
    </source>
</evidence>
<evidence type="ECO:0000313" key="6">
    <source>
        <dbReference type="Proteomes" id="UP000268162"/>
    </source>
</evidence>
<gene>
    <name evidence="5" type="ORF">BJ085DRAFT_23446</name>
</gene>
<dbReference type="GO" id="GO:0008541">
    <property type="term" value="C:proteasome regulatory particle, lid subcomplex"/>
    <property type="evidence" value="ECO:0007669"/>
    <property type="project" value="TreeGrafter"/>
</dbReference>
<dbReference type="AlphaFoldDB" id="A0A4P9ZUK7"/>
<feature type="domain" description="PCI" evidence="4">
    <location>
        <begin position="204"/>
        <end position="384"/>
    </location>
</feature>
<dbReference type="InterPro" id="IPR000717">
    <property type="entry name" value="PCI_dom"/>
</dbReference>
<name>A0A4P9ZUK7_9FUNG</name>
<dbReference type="GO" id="GO:0042176">
    <property type="term" value="P:regulation of protein catabolic process"/>
    <property type="evidence" value="ECO:0007669"/>
    <property type="project" value="InterPro"/>
</dbReference>
<dbReference type="PANTHER" id="PTHR10758:SF2">
    <property type="entry name" value="26S PROTEASOME NON-ATPASE REGULATORY SUBUNIT 3"/>
    <property type="match status" value="1"/>
</dbReference>
<evidence type="ECO:0000313" key="5">
    <source>
        <dbReference type="EMBL" id="RKP36938.1"/>
    </source>
</evidence>
<dbReference type="PANTHER" id="PTHR10758">
    <property type="entry name" value="26S PROTEASOME NON-ATPASE REGULATORY SUBUNIT 3/COP9 SIGNALOSOME COMPLEX SUBUNIT 3"/>
    <property type="match status" value="1"/>
</dbReference>
<dbReference type="SMART" id="SM00753">
    <property type="entry name" value="PAM"/>
    <property type="match status" value="1"/>
</dbReference>
<keyword evidence="6" id="KW-1185">Reference proteome</keyword>
<dbReference type="EMBL" id="ML002570">
    <property type="protein sequence ID" value="RKP36938.1"/>
    <property type="molecule type" value="Genomic_DNA"/>
</dbReference>
<comment type="similarity">
    <text evidence="1">Belongs to the proteasome subunit S3 family.</text>
</comment>
<dbReference type="FunFam" id="1.25.40.570:FF:000009">
    <property type="entry name" value="26S proteasome non-ATPase regulatory subunit 3"/>
    <property type="match status" value="1"/>
</dbReference>
<evidence type="ECO:0000256" key="3">
    <source>
        <dbReference type="ARBA" id="ARBA00075103"/>
    </source>
</evidence>
<dbReference type="SMART" id="SM00088">
    <property type="entry name" value="PINT"/>
    <property type="match status" value="1"/>
</dbReference>
<dbReference type="Pfam" id="PF01399">
    <property type="entry name" value="PCI"/>
    <property type="match status" value="1"/>
</dbReference>
<dbReference type="Pfam" id="PF25573">
    <property type="entry name" value="TPR_PSMD3_N"/>
    <property type="match status" value="1"/>
</dbReference>
<dbReference type="InterPro" id="IPR050756">
    <property type="entry name" value="CSN3"/>
</dbReference>
<proteinExistence type="inferred from homology"/>
<dbReference type="STRING" id="215637.A0A4P9ZUK7"/>
<dbReference type="PROSITE" id="PS50250">
    <property type="entry name" value="PCI"/>
    <property type="match status" value="1"/>
</dbReference>
<dbReference type="GO" id="GO:0006511">
    <property type="term" value="P:ubiquitin-dependent protein catabolic process"/>
    <property type="evidence" value="ECO:0007669"/>
    <property type="project" value="TreeGrafter"/>
</dbReference>
<accession>A0A4P9ZUK7</accession>
<sequence length="456" mass="51734">IIKKGVASLEARYLHRVLRTLPAMRKLVDPSVLAQAIQKHYSTELGYKNQLLDLLTESNPGMEVDQSPVATKETASDGPEVGVFLSLLVLVHLLDAKKFDAGLALATTLATQVMDLNRRTLDPLAAKLFFYLARFYELAGRLAELRPTLLSNLRTATIHRDTELQAALLNLSLRNLIHFNLFEQAEKLASKTVFPEKASNSQTVRYMYYLGHIKAIQLDYTTAHTYLLQAQRKAPQSNATVGFQQSVHKLFVIVQLLMGEIPERSIFRQSILRRSLAPYLAITQAVRVGDLAKFQQTVAQYESRFRSDQTYTLIMRLRHNVIKTGIRMISLSYLRISLRDICLKLHLDSEEDAEYIVGKAIRDGVIDAVIDHEHGFIQSKEVVDVYSTSEPQTAFNQRIEFCLNLYNDSVKALRFPHNAHQKDLEYATEVLERERELAKEIAQGEFDPDSDADMGL</sequence>
<feature type="non-terminal residue" evidence="5">
    <location>
        <position position="1"/>
    </location>
</feature>
<dbReference type="SUPFAM" id="SSF46785">
    <property type="entry name" value="Winged helix' DNA-binding domain"/>
    <property type="match status" value="1"/>
</dbReference>
<organism evidence="5 6">
    <name type="scientific">Dimargaris cristalligena</name>
    <dbReference type="NCBI Taxonomy" id="215637"/>
    <lineage>
        <taxon>Eukaryota</taxon>
        <taxon>Fungi</taxon>
        <taxon>Fungi incertae sedis</taxon>
        <taxon>Zoopagomycota</taxon>
        <taxon>Kickxellomycotina</taxon>
        <taxon>Dimargaritomycetes</taxon>
        <taxon>Dimargaritales</taxon>
        <taxon>Dimargaritaceae</taxon>
        <taxon>Dimargaris</taxon>
    </lineage>
</organism>